<organism evidence="2 3">
    <name type="scientific">Paracidovorax citrulli</name>
    <name type="common">Acidovorax citrulli</name>
    <dbReference type="NCBI Taxonomy" id="80869"/>
    <lineage>
        <taxon>Bacteria</taxon>
        <taxon>Pseudomonadati</taxon>
        <taxon>Pseudomonadota</taxon>
        <taxon>Betaproteobacteria</taxon>
        <taxon>Burkholderiales</taxon>
        <taxon>Comamonadaceae</taxon>
        <taxon>Paracidovorax</taxon>
    </lineage>
</organism>
<evidence type="ECO:0000313" key="2">
    <source>
        <dbReference type="EMBL" id="WIY48940.1"/>
    </source>
</evidence>
<name>A0ABY9APV3_PARCI</name>
<proteinExistence type="predicted"/>
<reference evidence="2 3" key="1">
    <citation type="submission" date="2023-06" db="EMBL/GenBank/DDBJ databases">
        <authorList>
            <person name="Ham H."/>
            <person name="Park D.S."/>
        </authorList>
    </citation>
    <scope>NUCLEOTIDE SEQUENCE [LARGE SCALE GENOMIC DNA]</scope>
    <source>
        <strain evidence="2 3">KACC 17005</strain>
    </source>
</reference>
<evidence type="ECO:0000313" key="3">
    <source>
        <dbReference type="Proteomes" id="UP001242732"/>
    </source>
</evidence>
<protein>
    <submittedName>
        <fullName evidence="2">Uncharacterized protein</fullName>
    </submittedName>
</protein>
<feature type="signal peptide" evidence="1">
    <location>
        <begin position="1"/>
        <end position="25"/>
    </location>
</feature>
<feature type="chain" id="PRO_5045701852" evidence="1">
    <location>
        <begin position="26"/>
        <end position="354"/>
    </location>
</feature>
<dbReference type="Proteomes" id="UP001242732">
    <property type="component" value="Chromosome"/>
</dbReference>
<keyword evidence="3" id="KW-1185">Reference proteome</keyword>
<evidence type="ECO:0000256" key="1">
    <source>
        <dbReference type="SAM" id="SignalP"/>
    </source>
</evidence>
<sequence length="354" mass="38533">MKSLKFVSRTAAALGVICLPMYSHAGGALETMTLDGNQFRASGWACDSTRPDEATGIHIWRERGWLTGGNAPLPREPAVGAACGSSNSNHGFDISAVVPENLLDNKDYVVSVYSVGSGGYTELIGSKSLKFVNPNVKVPKNIGDVLGRDLNTVGLGSVGHIGIWDGSQVIEVLNESGNVVKTNTWEDFRARTKPWDTAYPKIPSYSVRTCYSNVCNGEGAVFGGSGSTNTTYSTFDSRMALIRRAFQIMAVGSTYTVSPYPTMALPIISRPTGGQTPARAGVYRCDTFILDLFAWIDIPTGNANNTMWSRINSSPLPFNRFITNQPNDWKIKIKNLINDDYLPSSVYNRIKSFE</sequence>
<dbReference type="EMBL" id="CP127363">
    <property type="protein sequence ID" value="WIY48940.1"/>
    <property type="molecule type" value="Genomic_DNA"/>
</dbReference>
<dbReference type="RefSeq" id="WP_133246142.1">
    <property type="nucleotide sequence ID" value="NZ_CP023687.1"/>
</dbReference>
<keyword evidence="1" id="KW-0732">Signal</keyword>
<gene>
    <name evidence="2" type="ORF">QRO08_24525</name>
</gene>
<accession>A0ABY9APV3</accession>